<gene>
    <name evidence="2" type="ordered locus">DIP2265</name>
</gene>
<sequence>MELNWALFYGLCPSIKMAHVFDKDEIMGLFESFRKARAKTKAEIKAAKVKARQEVKDATKLEIKRNKLLAQQEKALLKEERKGLKAKRKHEEKLAKTTLEQLKAGKFNKDNVLRYAGAARTLAPIVLPLIYRGITLAKEQANTKRALRLGIDPSDLARFAGHGAELKARIEGIRGSVKVSSLPKGFVADVEQRLDDLTFAVDNAEYMTPELRQRSHRSIANDLDQLARQIQDKIGE</sequence>
<protein>
    <recommendedName>
        <fullName evidence="4">Coil containing protein</fullName>
    </recommendedName>
</protein>
<keyword evidence="1" id="KW-0175">Coiled coil</keyword>
<dbReference type="SMR" id="Q6NEK8"/>
<keyword evidence="3" id="KW-1185">Reference proteome</keyword>
<feature type="coiled-coil region" evidence="1">
    <location>
        <begin position="41"/>
        <end position="94"/>
    </location>
</feature>
<evidence type="ECO:0000313" key="2">
    <source>
        <dbReference type="EMBL" id="CAE50789.1"/>
    </source>
</evidence>
<dbReference type="InterPro" id="IPR045522">
    <property type="entry name" value="DUF6474"/>
</dbReference>
<dbReference type="AlphaFoldDB" id="Q6NEK8"/>
<dbReference type="KEGG" id="cdi:DIP2265"/>
<reference evidence="2 3" key="1">
    <citation type="journal article" date="2003" name="Nucleic Acids Res.">
        <title>The complete genome sequence and analysis of Corynebacterium diphtheriae NCTC13129.</title>
        <authorList>
            <person name="Cerdeno-Tarraga A.M."/>
            <person name="Efstratiou A."/>
            <person name="Dover L.G."/>
            <person name="Holden M.T.G."/>
            <person name="Pallen M."/>
            <person name="Bentley S.D."/>
            <person name="Besra G.S."/>
            <person name="Churcher C."/>
            <person name="James K.D."/>
            <person name="De Zoysa A."/>
            <person name="Chillingworth T."/>
            <person name="Cronin A."/>
            <person name="Dowd L."/>
            <person name="Feltwell T."/>
            <person name="Hamlin N."/>
            <person name="Holroyd S."/>
            <person name="Jagels K."/>
            <person name="Moule S."/>
            <person name="Quail M.A."/>
            <person name="Rabbinowitsch E."/>
            <person name="Rutherford K."/>
            <person name="Thomson N.R."/>
            <person name="Unwin L."/>
            <person name="Whitehead S."/>
            <person name="Barrell B.G.Parkhill.J."/>
        </authorList>
    </citation>
    <scope>NUCLEOTIDE SEQUENCE [LARGE SCALE GENOMIC DNA]</scope>
    <source>
        <strain evidence="3">ATCC 700971 / NCTC 13129 / Biotype gravis</strain>
    </source>
</reference>
<organism evidence="2 3">
    <name type="scientific">Corynebacterium diphtheriae (strain ATCC 700971 / NCTC 13129 / Biotype gravis)</name>
    <dbReference type="NCBI Taxonomy" id="257309"/>
    <lineage>
        <taxon>Bacteria</taxon>
        <taxon>Bacillati</taxon>
        <taxon>Actinomycetota</taxon>
        <taxon>Actinomycetes</taxon>
        <taxon>Mycobacteriales</taxon>
        <taxon>Corynebacteriaceae</taxon>
        <taxon>Corynebacterium</taxon>
    </lineage>
</organism>
<dbReference type="Pfam" id="PF20079">
    <property type="entry name" value="DUF6474"/>
    <property type="match status" value="1"/>
</dbReference>
<evidence type="ECO:0000256" key="1">
    <source>
        <dbReference type="SAM" id="Coils"/>
    </source>
</evidence>
<dbReference type="EMBL" id="BX248360">
    <property type="protein sequence ID" value="CAE50789.1"/>
    <property type="molecule type" value="Genomic_DNA"/>
</dbReference>
<dbReference type="STRING" id="257309.DIP2265"/>
<evidence type="ECO:0008006" key="4">
    <source>
        <dbReference type="Google" id="ProtNLM"/>
    </source>
</evidence>
<name>Q6NEK8_CORDI</name>
<dbReference type="Proteomes" id="UP000002198">
    <property type="component" value="Chromosome"/>
</dbReference>
<evidence type="ECO:0000313" key="3">
    <source>
        <dbReference type="Proteomes" id="UP000002198"/>
    </source>
</evidence>
<accession>Q6NEK8</accession>
<dbReference type="HOGENOM" id="CLU_093777_0_0_11"/>
<proteinExistence type="predicted"/>